<accession>A0A1N7KFR0</accession>
<dbReference type="RefSeq" id="WP_076600014.1">
    <property type="nucleotide sequence ID" value="NZ_CP046976.1"/>
</dbReference>
<gene>
    <name evidence="2" type="ORF">SAMN05444817_1214</name>
</gene>
<keyword evidence="3" id="KW-1185">Reference proteome</keyword>
<name>A0A1N7KFR0_9CORY</name>
<dbReference type="EMBL" id="FTOF01000021">
    <property type="protein sequence ID" value="SIS60359.1"/>
    <property type="molecule type" value="Genomic_DNA"/>
</dbReference>
<dbReference type="Proteomes" id="UP000186292">
    <property type="component" value="Unassembled WGS sequence"/>
</dbReference>
<sequence>MKGAEAAEVVGDLASQQWGLVTTAQATACGVDLQSLRRLVTRGVLTRVRHGVYATTGTSPSAELEVKAHWLALRPELMAAERTGDPHLAAEAVVSHTTAAEMWGMGDLWPDGAHFTVRSRRRSRQSGVRFHRADLGDDDWMLHPVSGLPVTTAARTITNLADEGHEPGYLLDLVADAAGASLVEKWELLEALTGKEEAFDLPAGDAAGLEDVLGEYFPAPELDGRMRAAIDEAVRPLREQIDTLMRSLAPRVTVGEEVAKMVAGTALPPGFTAALQEKIAAGKGATPLDLIRPTEWEDEWNDELLDLLRILTRTVELGVQQIQLLEEIVQSELITTEQLPSPTDAERKVPKTIKRGYGQTSLTF</sequence>
<evidence type="ECO:0000313" key="3">
    <source>
        <dbReference type="Proteomes" id="UP000186292"/>
    </source>
</evidence>
<dbReference type="AlphaFoldDB" id="A0A1N7KFR0"/>
<dbReference type="Pfam" id="PF13338">
    <property type="entry name" value="AbiEi_4"/>
    <property type="match status" value="1"/>
</dbReference>
<proteinExistence type="predicted"/>
<evidence type="ECO:0000259" key="1">
    <source>
        <dbReference type="Pfam" id="PF13338"/>
    </source>
</evidence>
<protein>
    <submittedName>
        <fullName evidence="2">Transcriptional regulator, AbiEi antitoxin, Type IV TA system</fullName>
    </submittedName>
</protein>
<reference evidence="3" key="1">
    <citation type="submission" date="2017-01" db="EMBL/GenBank/DDBJ databases">
        <authorList>
            <person name="Varghese N."/>
            <person name="Submissions S."/>
        </authorList>
    </citation>
    <scope>NUCLEOTIDE SEQUENCE [LARGE SCALE GENOMIC DNA]</scope>
    <source>
        <strain evidence="3">DSM 44531</strain>
    </source>
</reference>
<evidence type="ECO:0000313" key="2">
    <source>
        <dbReference type="EMBL" id="SIS60359.1"/>
    </source>
</evidence>
<dbReference type="STRING" id="1161099.SAMN05444817_1214"/>
<organism evidence="2 3">
    <name type="scientific">Corynebacterium appendicis CIP 107643</name>
    <dbReference type="NCBI Taxonomy" id="1161099"/>
    <lineage>
        <taxon>Bacteria</taxon>
        <taxon>Bacillati</taxon>
        <taxon>Actinomycetota</taxon>
        <taxon>Actinomycetes</taxon>
        <taxon>Mycobacteriales</taxon>
        <taxon>Corynebacteriaceae</taxon>
        <taxon>Corynebacterium</taxon>
    </lineage>
</organism>
<feature type="domain" description="AbiEi antitoxin N-terminal" evidence="1">
    <location>
        <begin position="12"/>
        <end position="54"/>
    </location>
</feature>
<dbReference type="InterPro" id="IPR025159">
    <property type="entry name" value="AbiEi_N"/>
</dbReference>